<comment type="caution">
    <text evidence="2">The sequence shown here is derived from an EMBL/GenBank/DDBJ whole genome shotgun (WGS) entry which is preliminary data.</text>
</comment>
<gene>
    <name evidence="3" type="ORF">CKW70_22875</name>
    <name evidence="2" type="ORF">EOW25_23600</name>
</gene>
<keyword evidence="1" id="KW-1133">Transmembrane helix</keyword>
<dbReference type="AlphaFoldDB" id="A0A5T2RWB9"/>
<dbReference type="EMBL" id="AACVJR010000069">
    <property type="protein sequence ID" value="EAM5810435.1"/>
    <property type="molecule type" value="Genomic_DNA"/>
</dbReference>
<keyword evidence="1" id="KW-0472">Membrane</keyword>
<organism evidence="2">
    <name type="scientific">Salmonella enterica</name>
    <name type="common">Salmonella choleraesuis</name>
    <dbReference type="NCBI Taxonomy" id="28901"/>
    <lineage>
        <taxon>Bacteria</taxon>
        <taxon>Pseudomonadati</taxon>
        <taxon>Pseudomonadota</taxon>
        <taxon>Gammaproteobacteria</taxon>
        <taxon>Enterobacterales</taxon>
        <taxon>Enterobacteriaceae</taxon>
        <taxon>Salmonella</taxon>
    </lineage>
</organism>
<evidence type="ECO:0000313" key="2">
    <source>
        <dbReference type="EMBL" id="EAM5810435.1"/>
    </source>
</evidence>
<proteinExistence type="predicted"/>
<dbReference type="EMBL" id="AAGYQG010000068">
    <property type="protein sequence ID" value="EBT4016731.1"/>
    <property type="molecule type" value="Genomic_DNA"/>
</dbReference>
<reference evidence="2" key="1">
    <citation type="submission" date="2019-01" db="EMBL/GenBank/DDBJ databases">
        <authorList>
            <consortium name="GenomeTrakr network: Whole genome sequencing for foodborne pathogen traceback"/>
        </authorList>
    </citation>
    <scope>NUCLEOTIDE SEQUENCE</scope>
    <source>
        <strain evidence="2">AG18-0115</strain>
        <strain evidence="3">FSIS11703978</strain>
    </source>
</reference>
<evidence type="ECO:0000313" key="3">
    <source>
        <dbReference type="EMBL" id="EBT4016731.1"/>
    </source>
</evidence>
<sequence length="75" mass="8592">MTECLFLGPHQEYYYVFSFFSAICYLLSAICYLLSAICYLLSAICYLLVLMRRFGKSNTLALSNIKLSDSIIIIE</sequence>
<feature type="transmembrane region" description="Helical" evidence="1">
    <location>
        <begin position="16"/>
        <end position="49"/>
    </location>
</feature>
<accession>A0A5T2RWB9</accession>
<keyword evidence="1" id="KW-0812">Transmembrane</keyword>
<name>A0A5T2RWB9_SALER</name>
<evidence type="ECO:0000256" key="1">
    <source>
        <dbReference type="SAM" id="Phobius"/>
    </source>
</evidence>
<protein>
    <submittedName>
        <fullName evidence="2">Uncharacterized protein</fullName>
    </submittedName>
</protein>